<dbReference type="Pfam" id="PF13480">
    <property type="entry name" value="Acetyltransf_6"/>
    <property type="match status" value="1"/>
</dbReference>
<keyword evidence="3" id="KW-0133">Cell shape</keyword>
<keyword evidence="9" id="KW-1185">Reference proteome</keyword>
<dbReference type="InterPro" id="IPR038740">
    <property type="entry name" value="BioF2-like_GNAT_dom"/>
</dbReference>
<comment type="similarity">
    <text evidence="1">Belongs to the FemABX family.</text>
</comment>
<evidence type="ECO:0000256" key="1">
    <source>
        <dbReference type="ARBA" id="ARBA00009943"/>
    </source>
</evidence>
<evidence type="ECO:0000256" key="3">
    <source>
        <dbReference type="ARBA" id="ARBA00022960"/>
    </source>
</evidence>
<reference evidence="8 9" key="1">
    <citation type="submission" date="2016-10" db="EMBL/GenBank/DDBJ databases">
        <authorList>
            <person name="Varghese N."/>
            <person name="Submissions S."/>
        </authorList>
    </citation>
    <scope>NUCLEOTIDE SEQUENCE [LARGE SCALE GENOMIC DNA]</scope>
    <source>
        <strain evidence="8 9">DSM 9169</strain>
    </source>
</reference>
<keyword evidence="4" id="KW-0573">Peptidoglycan synthesis</keyword>
<name>A0ABY0V796_9ACTO</name>
<keyword evidence="6" id="KW-0961">Cell wall biogenesis/degradation</keyword>
<evidence type="ECO:0000313" key="8">
    <source>
        <dbReference type="EMBL" id="SDT92827.1"/>
    </source>
</evidence>
<keyword evidence="5" id="KW-0012">Acyltransferase</keyword>
<dbReference type="SUPFAM" id="SSF55729">
    <property type="entry name" value="Acyl-CoA N-acyltransferases (Nat)"/>
    <property type="match status" value="1"/>
</dbReference>
<evidence type="ECO:0000313" key="9">
    <source>
        <dbReference type="Proteomes" id="UP000198976"/>
    </source>
</evidence>
<protein>
    <submittedName>
        <fullName evidence="8">Acetyltransferase (GNAT) domain-containing protein</fullName>
    </submittedName>
</protein>
<dbReference type="InterPro" id="IPR003447">
    <property type="entry name" value="FEMABX"/>
</dbReference>
<dbReference type="PROSITE" id="PS51191">
    <property type="entry name" value="FEMABX"/>
    <property type="match status" value="1"/>
</dbReference>
<evidence type="ECO:0000256" key="4">
    <source>
        <dbReference type="ARBA" id="ARBA00022984"/>
    </source>
</evidence>
<proteinExistence type="inferred from homology"/>
<evidence type="ECO:0000259" key="7">
    <source>
        <dbReference type="Pfam" id="PF13480"/>
    </source>
</evidence>
<accession>A0ABY0V796</accession>
<dbReference type="InterPro" id="IPR050644">
    <property type="entry name" value="PG_Glycine_Bridge_Synth"/>
</dbReference>
<sequence length="367" mass="41453">MATELRELTADQMRIAAAGVIPLPIEQAAPWEAFEQTQGRRLWGRFAWEKDDKDQAIIALYEYSLRGVKYLWAKHGPVWLKEQSPDSEAALRADLVRMVRNRDRSIAFIRMHAFFQAPDLHESLQFITYDRTAIIDISGGTEDSILATMTKDGRRAVRRAKKKMAEGGARVVEETGLTRAAFREYYEVMKETARRDGFHPHPPQVYWSMLDSMPESSRLFGVRLPDDTLVCWDLVLVHDKQAVAYYGASTDQARTVLGPDALDFDVAVRLAKEGVKGLDLMGVYSPRVPELYSVGRYKRRWCQSFTDVDGAWDVPVIPGAVSALKAALATKHAVENLVRRARATMAWDIDRHAPVQRAREGASSCQN</sequence>
<dbReference type="Gene3D" id="3.40.630.30">
    <property type="match status" value="1"/>
</dbReference>
<dbReference type="PANTHER" id="PTHR36174">
    <property type="entry name" value="LIPID II:GLYCINE GLYCYLTRANSFERASE"/>
    <property type="match status" value="1"/>
</dbReference>
<evidence type="ECO:0000256" key="5">
    <source>
        <dbReference type="ARBA" id="ARBA00023315"/>
    </source>
</evidence>
<dbReference type="EMBL" id="LT629792">
    <property type="protein sequence ID" value="SDT92827.1"/>
    <property type="molecule type" value="Genomic_DNA"/>
</dbReference>
<organism evidence="8 9">
    <name type="scientific">Schaalia radingae</name>
    <dbReference type="NCBI Taxonomy" id="131110"/>
    <lineage>
        <taxon>Bacteria</taxon>
        <taxon>Bacillati</taxon>
        <taxon>Actinomycetota</taxon>
        <taxon>Actinomycetes</taxon>
        <taxon>Actinomycetales</taxon>
        <taxon>Actinomycetaceae</taxon>
        <taxon>Schaalia</taxon>
    </lineage>
</organism>
<evidence type="ECO:0000256" key="6">
    <source>
        <dbReference type="ARBA" id="ARBA00023316"/>
    </source>
</evidence>
<dbReference type="PANTHER" id="PTHR36174:SF1">
    <property type="entry name" value="LIPID II:GLYCINE GLYCYLTRANSFERASE"/>
    <property type="match status" value="1"/>
</dbReference>
<dbReference type="Proteomes" id="UP000198976">
    <property type="component" value="Chromosome I"/>
</dbReference>
<dbReference type="InterPro" id="IPR016181">
    <property type="entry name" value="Acyl_CoA_acyltransferase"/>
</dbReference>
<gene>
    <name evidence="8" type="ORF">SAMN04489714_0979</name>
</gene>
<keyword evidence="2" id="KW-0808">Transferase</keyword>
<feature type="domain" description="BioF2-like acetyltransferase" evidence="7">
    <location>
        <begin position="153"/>
        <end position="282"/>
    </location>
</feature>
<evidence type="ECO:0000256" key="2">
    <source>
        <dbReference type="ARBA" id="ARBA00022679"/>
    </source>
</evidence>
<dbReference type="RefSeq" id="WP_070726596.1">
    <property type="nucleotide sequence ID" value="NZ_LT629792.1"/>
</dbReference>